<feature type="transmembrane region" description="Helical" evidence="7">
    <location>
        <begin position="256"/>
        <end position="275"/>
    </location>
</feature>
<feature type="transmembrane region" description="Helical" evidence="7">
    <location>
        <begin position="210"/>
        <end position="227"/>
    </location>
</feature>
<comment type="caution">
    <text evidence="8">The sequence shown here is derived from an EMBL/GenBank/DDBJ whole genome shotgun (WGS) entry which is preliminary data.</text>
</comment>
<feature type="transmembrane region" description="Helical" evidence="7">
    <location>
        <begin position="102"/>
        <end position="124"/>
    </location>
</feature>
<keyword evidence="4 7" id="KW-1133">Transmembrane helix</keyword>
<evidence type="ECO:0000256" key="6">
    <source>
        <dbReference type="SAM" id="MobiDB-lite"/>
    </source>
</evidence>
<dbReference type="PANTHER" id="PTHR30474">
    <property type="entry name" value="CELL CYCLE PROTEIN"/>
    <property type="match status" value="1"/>
</dbReference>
<feature type="transmembrane region" description="Helical" evidence="7">
    <location>
        <begin position="163"/>
        <end position="189"/>
    </location>
</feature>
<evidence type="ECO:0000313" key="9">
    <source>
        <dbReference type="Proteomes" id="UP000070572"/>
    </source>
</evidence>
<feature type="transmembrane region" description="Helical" evidence="7">
    <location>
        <begin position="136"/>
        <end position="157"/>
    </location>
</feature>
<dbReference type="GO" id="GO:0008360">
    <property type="term" value="P:regulation of cell shape"/>
    <property type="evidence" value="ECO:0007669"/>
    <property type="project" value="UniProtKB-KW"/>
</dbReference>
<reference evidence="8 9" key="1">
    <citation type="submission" date="2016-01" db="EMBL/GenBank/DDBJ databases">
        <authorList>
            <person name="Mitreva M."/>
            <person name="Pepin K.H."/>
            <person name="Mihindukulasuriya K.A."/>
            <person name="Fulton R."/>
            <person name="Fronick C."/>
            <person name="O'Laughlin M."/>
            <person name="Miner T."/>
            <person name="Herter B."/>
            <person name="Rosa B.A."/>
            <person name="Cordes M."/>
            <person name="Tomlinson C."/>
            <person name="Wollam A."/>
            <person name="Palsikar V.B."/>
            <person name="Mardis E.R."/>
            <person name="Wilson R.K."/>
        </authorList>
    </citation>
    <scope>NUCLEOTIDE SEQUENCE [LARGE SCALE GENOMIC DNA]</scope>
    <source>
        <strain evidence="8 9">DNF00696</strain>
    </source>
</reference>
<evidence type="ECO:0000256" key="3">
    <source>
        <dbReference type="ARBA" id="ARBA00022960"/>
    </source>
</evidence>
<dbReference type="RefSeq" id="WP_022864682.1">
    <property type="nucleotide sequence ID" value="NZ_CAUPGC010000015.1"/>
</dbReference>
<dbReference type="GO" id="GO:0015648">
    <property type="term" value="F:lipid-linked peptidoglycan transporter activity"/>
    <property type="evidence" value="ECO:0007669"/>
    <property type="project" value="TreeGrafter"/>
</dbReference>
<dbReference type="Pfam" id="PF01098">
    <property type="entry name" value="FTSW_RODA_SPOVE"/>
    <property type="match status" value="1"/>
</dbReference>
<feature type="compositionally biased region" description="Polar residues" evidence="6">
    <location>
        <begin position="467"/>
        <end position="494"/>
    </location>
</feature>
<comment type="subcellular location">
    <subcellularLocation>
        <location evidence="1">Membrane</location>
        <topology evidence="1">Multi-pass membrane protein</topology>
    </subcellularLocation>
</comment>
<feature type="region of interest" description="Disordered" evidence="6">
    <location>
        <begin position="461"/>
        <end position="526"/>
    </location>
</feature>
<organism evidence="8 9">
    <name type="scientific">Varibaculum cambriense</name>
    <dbReference type="NCBI Taxonomy" id="184870"/>
    <lineage>
        <taxon>Bacteria</taxon>
        <taxon>Bacillati</taxon>
        <taxon>Actinomycetota</taxon>
        <taxon>Actinomycetes</taxon>
        <taxon>Actinomycetales</taxon>
        <taxon>Actinomycetaceae</taxon>
        <taxon>Varibaculum</taxon>
    </lineage>
</organism>
<feature type="transmembrane region" description="Helical" evidence="7">
    <location>
        <begin position="336"/>
        <end position="358"/>
    </location>
</feature>
<evidence type="ECO:0000256" key="5">
    <source>
        <dbReference type="ARBA" id="ARBA00023136"/>
    </source>
</evidence>
<proteinExistence type="predicted"/>
<feature type="transmembrane region" description="Helical" evidence="7">
    <location>
        <begin position="378"/>
        <end position="402"/>
    </location>
</feature>
<feature type="transmembrane region" description="Helical" evidence="7">
    <location>
        <begin position="233"/>
        <end position="249"/>
    </location>
</feature>
<dbReference type="GO" id="GO:0032153">
    <property type="term" value="C:cell division site"/>
    <property type="evidence" value="ECO:0007669"/>
    <property type="project" value="TreeGrafter"/>
</dbReference>
<feature type="transmembrane region" description="Helical" evidence="7">
    <location>
        <begin position="408"/>
        <end position="430"/>
    </location>
</feature>
<feature type="transmembrane region" description="Helical" evidence="7">
    <location>
        <begin position="43"/>
        <end position="64"/>
    </location>
</feature>
<accession>A0AB34WW22</accession>
<dbReference type="GO" id="GO:0005886">
    <property type="term" value="C:plasma membrane"/>
    <property type="evidence" value="ECO:0007669"/>
    <property type="project" value="TreeGrafter"/>
</dbReference>
<gene>
    <name evidence="8" type="ORF">HMPREF1862_01859</name>
</gene>
<name>A0AB34WW22_9ACTO</name>
<dbReference type="AlphaFoldDB" id="A0AB34WW22"/>
<keyword evidence="3" id="KW-0133">Cell shape</keyword>
<protein>
    <submittedName>
        <fullName evidence="8">Cell cycle protein, FtsW/RodA/SpoVE family</fullName>
    </submittedName>
</protein>
<evidence type="ECO:0000256" key="2">
    <source>
        <dbReference type="ARBA" id="ARBA00022692"/>
    </source>
</evidence>
<dbReference type="GeneID" id="78353294"/>
<evidence type="ECO:0000313" key="8">
    <source>
        <dbReference type="EMBL" id="KXB79242.1"/>
    </source>
</evidence>
<evidence type="ECO:0000256" key="4">
    <source>
        <dbReference type="ARBA" id="ARBA00022989"/>
    </source>
</evidence>
<dbReference type="EMBL" id="LSDN01000028">
    <property type="protein sequence ID" value="KXB79242.1"/>
    <property type="molecule type" value="Genomic_DNA"/>
</dbReference>
<feature type="transmembrane region" description="Helical" evidence="7">
    <location>
        <begin position="12"/>
        <end position="31"/>
    </location>
</feature>
<dbReference type="PANTHER" id="PTHR30474:SF3">
    <property type="entry name" value="PEPTIDOGLYCAN GLYCOSYLTRANSFERASE RODA"/>
    <property type="match status" value="1"/>
</dbReference>
<feature type="transmembrane region" description="Helical" evidence="7">
    <location>
        <begin position="71"/>
        <end position="90"/>
    </location>
</feature>
<dbReference type="Proteomes" id="UP000070572">
    <property type="component" value="Unassembled WGS sequence"/>
</dbReference>
<dbReference type="InterPro" id="IPR001182">
    <property type="entry name" value="FtsW/RodA"/>
</dbReference>
<keyword evidence="2 7" id="KW-0812">Transmembrane</keyword>
<evidence type="ECO:0000256" key="7">
    <source>
        <dbReference type="SAM" id="Phobius"/>
    </source>
</evidence>
<evidence type="ECO:0000256" key="1">
    <source>
        <dbReference type="ARBA" id="ARBA00004141"/>
    </source>
</evidence>
<sequence>MAKIKHPTGRLAELLLIVVALAMCFLGYFSINVNRTGALPTSFVLHMCVLGAFALATHLAVRFLAPYADPVLLPAVLALNGIGLVMIYRLDLAYGPDSNLYVGFKQALFTLIGVILMVVTLAVVSDYRKLRNYTYLSMLLAIVLLLLPLAPVIGSSINGARIWINIGFSIQPSEIAKICLAIFFAGYLTTRREALIQGGKSLLGMRLPRLRDLGPLLVVWAASIMILVFERDLGTSLLIFGLFVAMLYVATNQTSWLLIGAILFAPAVFLASRLFSHVQARIDVWLHALDPEIYSRPIGGSGQLVSGLFGMADGGILGTGWAQGSPSLTPFANSDFIFASLGEELGLTGSLALLTLYFIFVERGMRTALIVRDSFGKLLATGFAFTIGFQVFVVVGGLTRVIPSTGLTLPFVAAGGSSLVANWVILALLLRLSNEARKPVTTESGVIDTAELEAVIARQQEKRSASLEPSTTGSEVPSAASPATFTPNRAATKQPSAARPLASPPAPGAVRSVRPVQGGERHESTD</sequence>
<keyword evidence="5 7" id="KW-0472">Membrane</keyword>
<dbReference type="GO" id="GO:0051301">
    <property type="term" value="P:cell division"/>
    <property type="evidence" value="ECO:0007669"/>
    <property type="project" value="InterPro"/>
</dbReference>